<organism evidence="1 2">
    <name type="scientific">Caerostris darwini</name>
    <dbReference type="NCBI Taxonomy" id="1538125"/>
    <lineage>
        <taxon>Eukaryota</taxon>
        <taxon>Metazoa</taxon>
        <taxon>Ecdysozoa</taxon>
        <taxon>Arthropoda</taxon>
        <taxon>Chelicerata</taxon>
        <taxon>Arachnida</taxon>
        <taxon>Araneae</taxon>
        <taxon>Araneomorphae</taxon>
        <taxon>Entelegynae</taxon>
        <taxon>Araneoidea</taxon>
        <taxon>Araneidae</taxon>
        <taxon>Caerostris</taxon>
    </lineage>
</organism>
<dbReference type="AlphaFoldDB" id="A0AAV4S7D5"/>
<accession>A0AAV4S7D5</accession>
<sequence length="150" mass="18274">MDGLKLPMEKKIHHGVPRFLYWVKREKEDDNEEEVEDRMVEVGGGFLFRKRVRYGRFRTIGRLSLLRLWNWSRSFGWLSLLARQQRSVLVLFWRLLQWNEDLGFQIRREFADDNRYEFIALFLSLSQTGSFQQNGRRFNARKEGLRMNWV</sequence>
<dbReference type="Proteomes" id="UP001054837">
    <property type="component" value="Unassembled WGS sequence"/>
</dbReference>
<evidence type="ECO:0000313" key="2">
    <source>
        <dbReference type="Proteomes" id="UP001054837"/>
    </source>
</evidence>
<gene>
    <name evidence="1" type="ORF">CDAR_23571</name>
</gene>
<protein>
    <submittedName>
        <fullName evidence="1">Uncharacterized protein</fullName>
    </submittedName>
</protein>
<evidence type="ECO:0000313" key="1">
    <source>
        <dbReference type="EMBL" id="GIY27903.1"/>
    </source>
</evidence>
<keyword evidence="2" id="KW-1185">Reference proteome</keyword>
<dbReference type="EMBL" id="BPLQ01007101">
    <property type="protein sequence ID" value="GIY27903.1"/>
    <property type="molecule type" value="Genomic_DNA"/>
</dbReference>
<proteinExistence type="predicted"/>
<name>A0AAV4S7D5_9ARAC</name>
<reference evidence="1 2" key="1">
    <citation type="submission" date="2021-06" db="EMBL/GenBank/DDBJ databases">
        <title>Caerostris darwini draft genome.</title>
        <authorList>
            <person name="Kono N."/>
            <person name="Arakawa K."/>
        </authorList>
    </citation>
    <scope>NUCLEOTIDE SEQUENCE [LARGE SCALE GENOMIC DNA]</scope>
</reference>
<comment type="caution">
    <text evidence="1">The sequence shown here is derived from an EMBL/GenBank/DDBJ whole genome shotgun (WGS) entry which is preliminary data.</text>
</comment>